<keyword evidence="1" id="KW-0472">Membrane</keyword>
<comment type="caution">
    <text evidence="2">The sequence shown here is derived from an EMBL/GenBank/DDBJ whole genome shotgun (WGS) entry which is preliminary data.</text>
</comment>
<dbReference type="STRING" id="1341695.BBOMB_0430"/>
<keyword evidence="1" id="KW-0812">Transmembrane</keyword>
<evidence type="ECO:0000313" key="2">
    <source>
        <dbReference type="EMBL" id="KFF31098.1"/>
    </source>
</evidence>
<feature type="transmembrane region" description="Helical" evidence="1">
    <location>
        <begin position="22"/>
        <end position="44"/>
    </location>
</feature>
<reference evidence="2 3" key="1">
    <citation type="journal article" date="2014" name="Appl. Environ. Microbiol.">
        <title>Genomic encyclopedia of type strains of the genus Bifidobacterium.</title>
        <authorList>
            <person name="Milani C."/>
            <person name="Lugli G.A."/>
            <person name="Duranti S."/>
            <person name="Turroni F."/>
            <person name="Bottacini F."/>
            <person name="Mangifesta M."/>
            <person name="Sanchez B."/>
            <person name="Viappiani A."/>
            <person name="Mancabelli L."/>
            <person name="Taminiau B."/>
            <person name="Delcenserie V."/>
            <person name="Barrangou R."/>
            <person name="Margolles A."/>
            <person name="van Sinderen D."/>
            <person name="Ventura M."/>
        </authorList>
    </citation>
    <scope>NUCLEOTIDE SEQUENCE [LARGE SCALE GENOMIC DNA]</scope>
    <source>
        <strain evidence="2 3">DSM 19703</strain>
    </source>
</reference>
<dbReference type="Gene3D" id="2.70.70.10">
    <property type="entry name" value="Glucose Permease (Domain IIA)"/>
    <property type="match status" value="1"/>
</dbReference>
<proteinExistence type="predicted"/>
<evidence type="ECO:0000313" key="3">
    <source>
        <dbReference type="Proteomes" id="UP000028730"/>
    </source>
</evidence>
<keyword evidence="1" id="KW-1133">Transmembrane helix</keyword>
<name>A0A080N2B2_9BIFI</name>
<dbReference type="Proteomes" id="UP000028730">
    <property type="component" value="Unassembled WGS sequence"/>
</dbReference>
<sequence>MVRGQDLRKRHRRVRKRLHLRIAWRSVSPALVMSIVIGLALTSICCTVKELKNPATEVSRTMASIIYSDRSANAGACHRWGHVRIVDAVSSDDTDLSKQTSLFFAPSEKGCNAPLRWPVLTHVVTKKFKAPTGRFGSGHRGVDVAAVPGTLLVAPDNGIISFAGLVAGKSVVSIRTRSFTLTFEPAISDLPIGTPVIQGAPFATVSGLSDHCLTSCLHWGVRRGAWDYTNPELLADRKKIVLKAV</sequence>
<gene>
    <name evidence="2" type="ORF">BBOMB_0430</name>
</gene>
<evidence type="ECO:0000256" key="1">
    <source>
        <dbReference type="SAM" id="Phobius"/>
    </source>
</evidence>
<dbReference type="EMBL" id="ATLK01000001">
    <property type="protein sequence ID" value="KFF31098.1"/>
    <property type="molecule type" value="Genomic_DNA"/>
</dbReference>
<organism evidence="2 3">
    <name type="scientific">Bifidobacterium bombi DSM 19703</name>
    <dbReference type="NCBI Taxonomy" id="1341695"/>
    <lineage>
        <taxon>Bacteria</taxon>
        <taxon>Bacillati</taxon>
        <taxon>Actinomycetota</taxon>
        <taxon>Actinomycetes</taxon>
        <taxon>Bifidobacteriales</taxon>
        <taxon>Bifidobacteriaceae</taxon>
        <taxon>Bifidobacterium</taxon>
    </lineage>
</organism>
<protein>
    <submittedName>
        <fullName evidence="2">Peptidase, M23 family</fullName>
    </submittedName>
</protein>
<dbReference type="SUPFAM" id="SSF51261">
    <property type="entry name" value="Duplicated hybrid motif"/>
    <property type="match status" value="1"/>
</dbReference>
<accession>A0A080N2B2</accession>
<dbReference type="InterPro" id="IPR011055">
    <property type="entry name" value="Dup_hybrid_motif"/>
</dbReference>
<dbReference type="AlphaFoldDB" id="A0A080N2B2"/>
<keyword evidence="3" id="KW-1185">Reference proteome</keyword>
<dbReference type="eggNOG" id="COG0739">
    <property type="taxonomic scope" value="Bacteria"/>
</dbReference>